<dbReference type="EC" id="2.7.13.3" evidence="2"/>
<dbReference type="InterPro" id="IPR003661">
    <property type="entry name" value="HisK_dim/P_dom"/>
</dbReference>
<comment type="catalytic activity">
    <reaction evidence="1">
        <text>ATP + protein L-histidine = ADP + protein N-phospho-L-histidine.</text>
        <dbReference type="EC" id="2.7.13.3"/>
    </reaction>
</comment>
<keyword evidence="3" id="KW-0597">Phosphoprotein</keyword>
<evidence type="ECO:0000256" key="8">
    <source>
        <dbReference type="ARBA" id="ARBA00023012"/>
    </source>
</evidence>
<keyword evidence="6 10" id="KW-0418">Kinase</keyword>
<keyword evidence="5" id="KW-0547">Nucleotide-binding</keyword>
<feature type="domain" description="Histidine kinase" evidence="9">
    <location>
        <begin position="188"/>
        <end position="410"/>
    </location>
</feature>
<evidence type="ECO:0000259" key="9">
    <source>
        <dbReference type="PROSITE" id="PS50109"/>
    </source>
</evidence>
<dbReference type="CDD" id="cd00082">
    <property type="entry name" value="HisKA"/>
    <property type="match status" value="1"/>
</dbReference>
<dbReference type="Pfam" id="PF01590">
    <property type="entry name" value="GAF"/>
    <property type="match status" value="1"/>
</dbReference>
<protein>
    <recommendedName>
        <fullName evidence="2">histidine kinase</fullName>
        <ecNumber evidence="2">2.7.13.3</ecNumber>
    </recommendedName>
</protein>
<evidence type="ECO:0000256" key="5">
    <source>
        <dbReference type="ARBA" id="ARBA00022741"/>
    </source>
</evidence>
<dbReference type="InterPro" id="IPR036097">
    <property type="entry name" value="HisK_dim/P_sf"/>
</dbReference>
<evidence type="ECO:0000256" key="6">
    <source>
        <dbReference type="ARBA" id="ARBA00022777"/>
    </source>
</evidence>
<dbReference type="SUPFAM" id="SSF47384">
    <property type="entry name" value="Homodimeric domain of signal transducing histidine kinase"/>
    <property type="match status" value="1"/>
</dbReference>
<dbReference type="PANTHER" id="PTHR45339:SF5">
    <property type="entry name" value="HISTIDINE KINASE"/>
    <property type="match status" value="1"/>
</dbReference>
<evidence type="ECO:0000256" key="2">
    <source>
        <dbReference type="ARBA" id="ARBA00012438"/>
    </source>
</evidence>
<dbReference type="SUPFAM" id="SSF55874">
    <property type="entry name" value="ATPase domain of HSP90 chaperone/DNA topoisomerase II/histidine kinase"/>
    <property type="match status" value="1"/>
</dbReference>
<dbReference type="Gene3D" id="3.30.450.40">
    <property type="match status" value="1"/>
</dbReference>
<dbReference type="Gene3D" id="1.10.287.130">
    <property type="match status" value="1"/>
</dbReference>
<dbReference type="GO" id="GO:0016301">
    <property type="term" value="F:kinase activity"/>
    <property type="evidence" value="ECO:0007669"/>
    <property type="project" value="UniProtKB-KW"/>
</dbReference>
<reference evidence="10 11" key="1">
    <citation type="submission" date="2021-03" db="EMBL/GenBank/DDBJ databases">
        <title>Genomic Encyclopedia of Type Strains, Phase IV (KMG-IV): sequencing the most valuable type-strain genomes for metagenomic binning, comparative biology and taxonomic classification.</title>
        <authorList>
            <person name="Goeker M."/>
        </authorList>
    </citation>
    <scope>NUCLEOTIDE SEQUENCE [LARGE SCALE GENOMIC DNA]</scope>
    <source>
        <strain evidence="10 11">DSM 26806</strain>
    </source>
</reference>
<dbReference type="InterPro" id="IPR036890">
    <property type="entry name" value="HATPase_C_sf"/>
</dbReference>
<comment type="caution">
    <text evidence="10">The sequence shown here is derived from an EMBL/GenBank/DDBJ whole genome shotgun (WGS) entry which is preliminary data.</text>
</comment>
<gene>
    <name evidence="10" type="ORF">J2Z69_002722</name>
</gene>
<dbReference type="Proteomes" id="UP001519288">
    <property type="component" value="Unassembled WGS sequence"/>
</dbReference>
<dbReference type="InterPro" id="IPR003018">
    <property type="entry name" value="GAF"/>
</dbReference>
<keyword evidence="7" id="KW-0067">ATP-binding</keyword>
<dbReference type="PROSITE" id="PS50109">
    <property type="entry name" value="HIS_KIN"/>
    <property type="match status" value="1"/>
</dbReference>
<dbReference type="SMART" id="SM00388">
    <property type="entry name" value="HisKA"/>
    <property type="match status" value="1"/>
</dbReference>
<dbReference type="InterPro" id="IPR029016">
    <property type="entry name" value="GAF-like_dom_sf"/>
</dbReference>
<dbReference type="SUPFAM" id="SSF55781">
    <property type="entry name" value="GAF domain-like"/>
    <property type="match status" value="1"/>
</dbReference>
<dbReference type="Pfam" id="PF00512">
    <property type="entry name" value="HisKA"/>
    <property type="match status" value="1"/>
</dbReference>
<dbReference type="Gene3D" id="3.30.565.10">
    <property type="entry name" value="Histidine kinase-like ATPase, C-terminal domain"/>
    <property type="match status" value="1"/>
</dbReference>
<evidence type="ECO:0000313" key="11">
    <source>
        <dbReference type="Proteomes" id="UP001519288"/>
    </source>
</evidence>
<evidence type="ECO:0000313" key="10">
    <source>
        <dbReference type="EMBL" id="MBP2001677.1"/>
    </source>
</evidence>
<accession>A0ABS4JJ11</accession>
<keyword evidence="11" id="KW-1185">Reference proteome</keyword>
<dbReference type="InterPro" id="IPR005467">
    <property type="entry name" value="His_kinase_dom"/>
</dbReference>
<evidence type="ECO:0000256" key="4">
    <source>
        <dbReference type="ARBA" id="ARBA00022679"/>
    </source>
</evidence>
<sequence>MEYIRNTESGFFHDLNTAAEHIINFTSGMLNTNTIFIASNDGMTNTIIKAFNRKEQLVQEGDCMPFEASYCSLVLGEERAPLYIPDTSVSPLTSHLKVTEALGGRSFIGLPILLKDGSSYGTICAMDQVDYPYADSDVNTLNSMALFLAYVIELEHRVNELDVQTQILLDAKAEVENSSILKGNLIEMIVQEIRNPMNGVVGMTQLMMDSRLTPEQQEYIRILDESNHSLLTLLEDIQDYGKLNASGITAEQEPFDFNSTLSSVITQLEPMATDKRTALVHVSNPNIPSVLLGDALKLRQTLVNLTTDVLKLSKEGAVVLSSAPLPHSEYSKFMVEFSVTCTGLRLTADQLNLRLRSNSLPTSEVLETKEDVSLNWAISHKLIQIMGGALRVQRGLNQEIIIAFTLPFHILN</sequence>
<evidence type="ECO:0000256" key="3">
    <source>
        <dbReference type="ARBA" id="ARBA00022553"/>
    </source>
</evidence>
<dbReference type="EMBL" id="JAGGLD010000004">
    <property type="protein sequence ID" value="MBP2001677.1"/>
    <property type="molecule type" value="Genomic_DNA"/>
</dbReference>
<name>A0ABS4JJ11_9BACL</name>
<dbReference type="PANTHER" id="PTHR45339">
    <property type="entry name" value="HYBRID SIGNAL TRANSDUCTION HISTIDINE KINASE J"/>
    <property type="match status" value="1"/>
</dbReference>
<keyword evidence="8" id="KW-0902">Two-component regulatory system</keyword>
<evidence type="ECO:0000256" key="7">
    <source>
        <dbReference type="ARBA" id="ARBA00022840"/>
    </source>
</evidence>
<proteinExistence type="predicted"/>
<dbReference type="RefSeq" id="WP_245339299.1">
    <property type="nucleotide sequence ID" value="NZ_JAGGLD010000004.1"/>
</dbReference>
<keyword evidence="4" id="KW-0808">Transferase</keyword>
<evidence type="ECO:0000256" key="1">
    <source>
        <dbReference type="ARBA" id="ARBA00000085"/>
    </source>
</evidence>
<organism evidence="10 11">
    <name type="scientific">Paenibacillus shirakamiensis</name>
    <dbReference type="NCBI Taxonomy" id="1265935"/>
    <lineage>
        <taxon>Bacteria</taxon>
        <taxon>Bacillati</taxon>
        <taxon>Bacillota</taxon>
        <taxon>Bacilli</taxon>
        <taxon>Bacillales</taxon>
        <taxon>Paenibacillaceae</taxon>
        <taxon>Paenibacillus</taxon>
    </lineage>
</organism>